<reference evidence="1 2" key="1">
    <citation type="journal article" date="2018" name="Genome Biol.">
        <title>SKESA: strategic k-mer extension for scrupulous assemblies.</title>
        <authorList>
            <person name="Souvorov A."/>
            <person name="Agarwala R."/>
            <person name="Lipman D.J."/>
        </authorList>
    </citation>
    <scope>NUCLEOTIDE SEQUENCE [LARGE SCALE GENOMIC DNA]</scope>
    <source>
        <strain evidence="1 2">TW14994</strain>
    </source>
</reference>
<accession>A0AAN5FN67</accession>
<dbReference type="AlphaFoldDB" id="A0AAN5FN67"/>
<name>A0AAN5FN67_ECOLX</name>
<evidence type="ECO:0000313" key="2">
    <source>
        <dbReference type="Proteomes" id="UP000842385"/>
    </source>
</evidence>
<protein>
    <submittedName>
        <fullName evidence="1">Uncharacterized protein</fullName>
    </submittedName>
</protein>
<proteinExistence type="predicted"/>
<gene>
    <name evidence="1" type="ORF">HKA49_004816</name>
</gene>
<dbReference type="Proteomes" id="UP000842385">
    <property type="component" value="Unassembled WGS sequence"/>
</dbReference>
<evidence type="ECO:0000313" key="1">
    <source>
        <dbReference type="EMBL" id="HAI8960524.1"/>
    </source>
</evidence>
<dbReference type="EMBL" id="DABFUC010000041">
    <property type="protein sequence ID" value="HAI8960524.1"/>
    <property type="molecule type" value="Genomic_DNA"/>
</dbReference>
<organism evidence="1 2">
    <name type="scientific">Escherichia coli</name>
    <dbReference type="NCBI Taxonomy" id="562"/>
    <lineage>
        <taxon>Bacteria</taxon>
        <taxon>Pseudomonadati</taxon>
        <taxon>Pseudomonadota</taxon>
        <taxon>Gammaproteobacteria</taxon>
        <taxon>Enterobacterales</taxon>
        <taxon>Enterobacteriaceae</taxon>
        <taxon>Escherichia</taxon>
    </lineage>
</organism>
<sequence length="105" mass="11965">MTPTSGTERTFIDAMPEWTFRLFRPVLLAARDLPWYSDATAKCSNRDNMMEIKAQQFVTSTGRQVLTDNGQQGMGGVAEAIFANCAELDNDQLNEIIEWVRLYQR</sequence>
<dbReference type="RefSeq" id="WP_157910106.1">
    <property type="nucleotide sequence ID" value="NZ_BGID01000252.1"/>
</dbReference>
<comment type="caution">
    <text evidence="1">The sequence shown here is derived from an EMBL/GenBank/DDBJ whole genome shotgun (WGS) entry which is preliminary data.</text>
</comment>